<evidence type="ECO:0000313" key="1">
    <source>
        <dbReference type="EMBL" id="AAZ97349.1"/>
    </source>
</evidence>
<dbReference type="RefSeq" id="WP_011311908.1">
    <property type="nucleotide sequence ID" value="NC_007404.1"/>
</dbReference>
<dbReference type="eggNOG" id="ENOG50337BE">
    <property type="taxonomic scope" value="Bacteria"/>
</dbReference>
<organism evidence="1 2">
    <name type="scientific">Thiobacillus denitrificans (strain ATCC 25259 / T1)</name>
    <dbReference type="NCBI Taxonomy" id="292415"/>
    <lineage>
        <taxon>Bacteria</taxon>
        <taxon>Pseudomonadati</taxon>
        <taxon>Pseudomonadota</taxon>
        <taxon>Betaproteobacteria</taxon>
        <taxon>Nitrosomonadales</taxon>
        <taxon>Thiobacillaceae</taxon>
        <taxon>Thiobacillus</taxon>
    </lineage>
</organism>
<dbReference type="KEGG" id="tbd:Tbd_1396"/>
<dbReference type="STRING" id="292415.Tbd_1396"/>
<gene>
    <name evidence="1" type="ordered locus">Tbd_1396</name>
</gene>
<sequence length="121" mass="12820">MSLHFELATAVDAAFADHLDGPVEQKQDALIIRLKNGVALTVRYAAEDAYSLRWTYGTSEAAIDTAPLHSGLATFPNHFHDAAGRVAADPLTRPDATPADNLQRLIGALLDDPTLGAADIG</sequence>
<dbReference type="AlphaFoldDB" id="Q3SJ21"/>
<accession>Q3SJ21</accession>
<dbReference type="EMBL" id="CP000116">
    <property type="protein sequence ID" value="AAZ97349.1"/>
    <property type="molecule type" value="Genomic_DNA"/>
</dbReference>
<proteinExistence type="predicted"/>
<dbReference type="InterPro" id="IPR045397">
    <property type="entry name" value="TumE-like"/>
</dbReference>
<dbReference type="OrthoDB" id="8562123at2"/>
<keyword evidence="2" id="KW-1185">Reference proteome</keyword>
<protein>
    <submittedName>
        <fullName evidence="1">Uncharacterized protein</fullName>
    </submittedName>
</protein>
<reference evidence="1 2" key="1">
    <citation type="journal article" date="2006" name="J. Bacteriol.">
        <title>The genome sequence of the obligately chemolithoautotrophic, facultatively anaerobic bacterium Thiobacillus denitrificans.</title>
        <authorList>
            <person name="Beller H.R."/>
            <person name="Chain P.S."/>
            <person name="Letain T.E."/>
            <person name="Chakicherla A."/>
            <person name="Larimer F.W."/>
            <person name="Richardson P.M."/>
            <person name="Coleman M.A."/>
            <person name="Wood A.P."/>
            <person name="Kelly D.P."/>
        </authorList>
    </citation>
    <scope>NUCLEOTIDE SEQUENCE [LARGE SCALE GENOMIC DNA]</scope>
    <source>
        <strain evidence="1 2">ATCC 25259</strain>
    </source>
</reference>
<dbReference type="Pfam" id="PF20126">
    <property type="entry name" value="TumE"/>
    <property type="match status" value="1"/>
</dbReference>
<name>Q3SJ21_THIDA</name>
<dbReference type="HOGENOM" id="CLU_2059569_0_0_4"/>
<dbReference type="Proteomes" id="UP000008291">
    <property type="component" value="Chromosome"/>
</dbReference>
<evidence type="ECO:0000313" key="2">
    <source>
        <dbReference type="Proteomes" id="UP000008291"/>
    </source>
</evidence>